<feature type="transmembrane region" description="Helical" evidence="8">
    <location>
        <begin position="182"/>
        <end position="201"/>
    </location>
</feature>
<dbReference type="PROSITE" id="PS00216">
    <property type="entry name" value="SUGAR_TRANSPORT_1"/>
    <property type="match status" value="1"/>
</dbReference>
<evidence type="ECO:0000313" key="11">
    <source>
        <dbReference type="Proteomes" id="UP000250140"/>
    </source>
</evidence>
<keyword evidence="5 8" id="KW-1133">Transmembrane helix</keyword>
<dbReference type="SUPFAM" id="SSF103473">
    <property type="entry name" value="MFS general substrate transporter"/>
    <property type="match status" value="1"/>
</dbReference>
<comment type="similarity">
    <text evidence="2">Belongs to the major facilitator superfamily. Sugar transporter (TC 2.A.1.1) family.</text>
</comment>
<feature type="transmembrane region" description="Helical" evidence="8">
    <location>
        <begin position="312"/>
        <end position="330"/>
    </location>
</feature>
<dbReference type="GO" id="GO:0005351">
    <property type="term" value="F:carbohydrate:proton symporter activity"/>
    <property type="evidence" value="ECO:0007669"/>
    <property type="project" value="TreeGrafter"/>
</dbReference>
<feature type="transmembrane region" description="Helical" evidence="8">
    <location>
        <begin position="285"/>
        <end position="306"/>
    </location>
</feature>
<evidence type="ECO:0000256" key="7">
    <source>
        <dbReference type="SAM" id="MobiDB-lite"/>
    </source>
</evidence>
<reference evidence="10 11" key="1">
    <citation type="journal article" date="2016" name="Nat. Commun.">
        <title>Ectomycorrhizal ecology is imprinted in the genome of the dominant symbiotic fungus Cenococcum geophilum.</title>
        <authorList>
            <consortium name="DOE Joint Genome Institute"/>
            <person name="Peter M."/>
            <person name="Kohler A."/>
            <person name="Ohm R.A."/>
            <person name="Kuo A."/>
            <person name="Krutzmann J."/>
            <person name="Morin E."/>
            <person name="Arend M."/>
            <person name="Barry K.W."/>
            <person name="Binder M."/>
            <person name="Choi C."/>
            <person name="Clum A."/>
            <person name="Copeland A."/>
            <person name="Grisel N."/>
            <person name="Haridas S."/>
            <person name="Kipfer T."/>
            <person name="LaButti K."/>
            <person name="Lindquist E."/>
            <person name="Lipzen A."/>
            <person name="Maire R."/>
            <person name="Meier B."/>
            <person name="Mihaltcheva S."/>
            <person name="Molinier V."/>
            <person name="Murat C."/>
            <person name="Poggeler S."/>
            <person name="Quandt C.A."/>
            <person name="Sperisen C."/>
            <person name="Tritt A."/>
            <person name="Tisserant E."/>
            <person name="Crous P.W."/>
            <person name="Henrissat B."/>
            <person name="Nehls U."/>
            <person name="Egli S."/>
            <person name="Spatafora J.W."/>
            <person name="Grigoriev I.V."/>
            <person name="Martin F.M."/>
        </authorList>
    </citation>
    <scope>NUCLEOTIDE SEQUENCE [LARGE SCALE GENOMIC DNA]</scope>
    <source>
        <strain evidence="10 11">CBS 207.34</strain>
    </source>
</reference>
<dbReference type="GO" id="GO:0016020">
    <property type="term" value="C:membrane"/>
    <property type="evidence" value="ECO:0007669"/>
    <property type="project" value="UniProtKB-SubCell"/>
</dbReference>
<accession>A0A8E2JPJ3</accession>
<dbReference type="PANTHER" id="PTHR48022">
    <property type="entry name" value="PLASTIDIC GLUCOSE TRANSPORTER 4"/>
    <property type="match status" value="1"/>
</dbReference>
<organism evidence="10 11">
    <name type="scientific">Glonium stellatum</name>
    <dbReference type="NCBI Taxonomy" id="574774"/>
    <lineage>
        <taxon>Eukaryota</taxon>
        <taxon>Fungi</taxon>
        <taxon>Dikarya</taxon>
        <taxon>Ascomycota</taxon>
        <taxon>Pezizomycotina</taxon>
        <taxon>Dothideomycetes</taxon>
        <taxon>Pleosporomycetidae</taxon>
        <taxon>Gloniales</taxon>
        <taxon>Gloniaceae</taxon>
        <taxon>Glonium</taxon>
    </lineage>
</organism>
<dbReference type="Gene3D" id="1.20.1250.20">
    <property type="entry name" value="MFS general substrate transporter like domains"/>
    <property type="match status" value="2"/>
</dbReference>
<dbReference type="AlphaFoldDB" id="A0A8E2JPJ3"/>
<sequence>MIGNIYTITAIAVIGGGLFGFDISSMSAILGTRRYKCYFNQGPNGPPFNNQSCSGPRADVQGGITASMPGGSFVGALASGFITDMIGRKRAIQIGSVIWIIGSILVCASQNIGMLIVGRFINGISVGICSAQVPVYVSELAVPSMRGRVVGAQQWAITWGILILFYISYGCSYISGTAAFRVPWGLQMVPAAGLFFGLLFLPESPRWLAKKDRWEDCHAVLTLVHGKGDPNAPFVNRELREIREMCEFERNNTNVSYLELFKPKMINRTHIDVFGMAGLSGNTNLIASSIQYVINVFMTIFALIFIDRWGRRGPLIVGAILMATWMYANAGLMASYGSKAPPGGVDNVPEESWQIAGAPARAVIACTYLFVASYAPTWGPVSWVYPPELFPLRVRGKAVALCTSANWIFNFALSYFVPPAFVNIQWKVYVIFGVFCTVMAIHVYFMFPETSGKTLEDVEEMFMTGAPAWRTRVEFNKIVAAEHGDVDDEEAALRHDDVPSEKKEVEIPKVQ</sequence>
<feature type="transmembrane region" description="Helical" evidence="8">
    <location>
        <begin position="155"/>
        <end position="176"/>
    </location>
</feature>
<dbReference type="InterPro" id="IPR003663">
    <property type="entry name" value="Sugar/inositol_transpt"/>
</dbReference>
<evidence type="ECO:0000313" key="10">
    <source>
        <dbReference type="EMBL" id="OCL04910.1"/>
    </source>
</evidence>
<feature type="transmembrane region" description="Helical" evidence="8">
    <location>
        <begin position="6"/>
        <end position="30"/>
    </location>
</feature>
<feature type="transmembrane region" description="Helical" evidence="8">
    <location>
        <begin position="123"/>
        <end position="143"/>
    </location>
</feature>
<dbReference type="InterPro" id="IPR036259">
    <property type="entry name" value="MFS_trans_sf"/>
</dbReference>
<dbReference type="PANTHER" id="PTHR48022:SF7">
    <property type="entry name" value="MAJOR FACILITATOR SUPERFAMILY (MFS) PROFILE DOMAIN-CONTAINING PROTEIN-RELATED"/>
    <property type="match status" value="1"/>
</dbReference>
<evidence type="ECO:0000256" key="6">
    <source>
        <dbReference type="ARBA" id="ARBA00023136"/>
    </source>
</evidence>
<dbReference type="PROSITE" id="PS00217">
    <property type="entry name" value="SUGAR_TRANSPORT_2"/>
    <property type="match status" value="1"/>
</dbReference>
<keyword evidence="4 8" id="KW-0812">Transmembrane</keyword>
<evidence type="ECO:0000256" key="5">
    <source>
        <dbReference type="ARBA" id="ARBA00022989"/>
    </source>
</evidence>
<dbReference type="Pfam" id="PF00083">
    <property type="entry name" value="Sugar_tr"/>
    <property type="match status" value="2"/>
</dbReference>
<name>A0A8E2JPJ3_9PEZI</name>
<evidence type="ECO:0000256" key="3">
    <source>
        <dbReference type="ARBA" id="ARBA00022448"/>
    </source>
</evidence>
<feature type="compositionally biased region" description="Basic and acidic residues" evidence="7">
    <location>
        <begin position="491"/>
        <end position="511"/>
    </location>
</feature>
<keyword evidence="6 8" id="KW-0472">Membrane</keyword>
<feature type="domain" description="Major facilitator superfamily (MFS) profile" evidence="9">
    <location>
        <begin position="8"/>
        <end position="451"/>
    </location>
</feature>
<evidence type="ECO:0000259" key="9">
    <source>
        <dbReference type="PROSITE" id="PS50850"/>
    </source>
</evidence>
<keyword evidence="10" id="KW-0762">Sugar transport</keyword>
<dbReference type="InterPro" id="IPR005829">
    <property type="entry name" value="Sugar_transporter_CS"/>
</dbReference>
<protein>
    <submittedName>
        <fullName evidence="10">Sugar transporter</fullName>
    </submittedName>
</protein>
<keyword evidence="11" id="KW-1185">Reference proteome</keyword>
<dbReference type="InterPro" id="IPR050360">
    <property type="entry name" value="MFS_Sugar_Transporters"/>
</dbReference>
<dbReference type="InterPro" id="IPR020846">
    <property type="entry name" value="MFS_dom"/>
</dbReference>
<evidence type="ECO:0000256" key="1">
    <source>
        <dbReference type="ARBA" id="ARBA00004141"/>
    </source>
</evidence>
<dbReference type="EMBL" id="KV750413">
    <property type="protein sequence ID" value="OCL04910.1"/>
    <property type="molecule type" value="Genomic_DNA"/>
</dbReference>
<feature type="transmembrane region" description="Helical" evidence="8">
    <location>
        <begin position="429"/>
        <end position="447"/>
    </location>
</feature>
<dbReference type="PRINTS" id="PR00171">
    <property type="entry name" value="SUGRTRNSPORT"/>
</dbReference>
<dbReference type="OrthoDB" id="4142200at2759"/>
<evidence type="ECO:0000256" key="8">
    <source>
        <dbReference type="SAM" id="Phobius"/>
    </source>
</evidence>
<comment type="subcellular location">
    <subcellularLocation>
        <location evidence="1">Membrane</location>
        <topology evidence="1">Multi-pass membrane protein</topology>
    </subcellularLocation>
</comment>
<dbReference type="Proteomes" id="UP000250140">
    <property type="component" value="Unassembled WGS sequence"/>
</dbReference>
<gene>
    <name evidence="10" type="ORF">AOQ84DRAFT_433270</name>
</gene>
<keyword evidence="3" id="KW-0813">Transport</keyword>
<proteinExistence type="inferred from homology"/>
<evidence type="ECO:0000256" key="2">
    <source>
        <dbReference type="ARBA" id="ARBA00010992"/>
    </source>
</evidence>
<dbReference type="InterPro" id="IPR005828">
    <property type="entry name" value="MFS_sugar_transport-like"/>
</dbReference>
<evidence type="ECO:0000256" key="4">
    <source>
        <dbReference type="ARBA" id="ARBA00022692"/>
    </source>
</evidence>
<feature type="region of interest" description="Disordered" evidence="7">
    <location>
        <begin position="487"/>
        <end position="511"/>
    </location>
</feature>
<dbReference type="PROSITE" id="PS50850">
    <property type="entry name" value="MFS"/>
    <property type="match status" value="1"/>
</dbReference>
<dbReference type="CDD" id="cd17356">
    <property type="entry name" value="MFS_HXT"/>
    <property type="match status" value="1"/>
</dbReference>
<feature type="transmembrane region" description="Helical" evidence="8">
    <location>
        <begin position="398"/>
        <end position="417"/>
    </location>
</feature>
<feature type="transmembrane region" description="Helical" evidence="8">
    <location>
        <begin position="97"/>
        <end position="117"/>
    </location>
</feature>